<dbReference type="EMBL" id="CM042047">
    <property type="protein sequence ID" value="KAI3770133.1"/>
    <property type="molecule type" value="Genomic_DNA"/>
</dbReference>
<name>A0ACB9FH69_ARCLA</name>
<proteinExistence type="predicted"/>
<reference evidence="1 2" key="2">
    <citation type="journal article" date="2022" name="Mol. Ecol. Resour.">
        <title>The genomes of chicory, endive, great burdock and yacon provide insights into Asteraceae paleo-polyploidization history and plant inulin production.</title>
        <authorList>
            <person name="Fan W."/>
            <person name="Wang S."/>
            <person name="Wang H."/>
            <person name="Wang A."/>
            <person name="Jiang F."/>
            <person name="Liu H."/>
            <person name="Zhao H."/>
            <person name="Xu D."/>
            <person name="Zhang Y."/>
        </authorList>
    </citation>
    <scope>NUCLEOTIDE SEQUENCE [LARGE SCALE GENOMIC DNA]</scope>
    <source>
        <strain evidence="2">cv. Niubang</strain>
    </source>
</reference>
<gene>
    <name evidence="1" type="ORF">L6452_01255</name>
</gene>
<dbReference type="Proteomes" id="UP001055879">
    <property type="component" value="Linkage Group LG01"/>
</dbReference>
<accession>A0ACB9FH69</accession>
<organism evidence="1 2">
    <name type="scientific">Arctium lappa</name>
    <name type="common">Greater burdock</name>
    <name type="synonym">Lappa major</name>
    <dbReference type="NCBI Taxonomy" id="4217"/>
    <lineage>
        <taxon>Eukaryota</taxon>
        <taxon>Viridiplantae</taxon>
        <taxon>Streptophyta</taxon>
        <taxon>Embryophyta</taxon>
        <taxon>Tracheophyta</taxon>
        <taxon>Spermatophyta</taxon>
        <taxon>Magnoliopsida</taxon>
        <taxon>eudicotyledons</taxon>
        <taxon>Gunneridae</taxon>
        <taxon>Pentapetalae</taxon>
        <taxon>asterids</taxon>
        <taxon>campanulids</taxon>
        <taxon>Asterales</taxon>
        <taxon>Asteraceae</taxon>
        <taxon>Carduoideae</taxon>
        <taxon>Cardueae</taxon>
        <taxon>Arctiinae</taxon>
        <taxon>Arctium</taxon>
    </lineage>
</organism>
<comment type="caution">
    <text evidence="1">The sequence shown here is derived from an EMBL/GenBank/DDBJ whole genome shotgun (WGS) entry which is preliminary data.</text>
</comment>
<evidence type="ECO:0000313" key="1">
    <source>
        <dbReference type="EMBL" id="KAI3770133.1"/>
    </source>
</evidence>
<reference evidence="2" key="1">
    <citation type="journal article" date="2022" name="Mol. Ecol. Resour.">
        <title>The genomes of chicory, endive, great burdock and yacon provide insights into Asteraceae palaeo-polyploidization history and plant inulin production.</title>
        <authorList>
            <person name="Fan W."/>
            <person name="Wang S."/>
            <person name="Wang H."/>
            <person name="Wang A."/>
            <person name="Jiang F."/>
            <person name="Liu H."/>
            <person name="Zhao H."/>
            <person name="Xu D."/>
            <person name="Zhang Y."/>
        </authorList>
    </citation>
    <scope>NUCLEOTIDE SEQUENCE [LARGE SCALE GENOMIC DNA]</scope>
    <source>
        <strain evidence="2">cv. Niubang</strain>
    </source>
</reference>
<protein>
    <submittedName>
        <fullName evidence="1">Uncharacterized protein</fullName>
    </submittedName>
</protein>
<sequence length="929" mass="106793">MMMGSKVGNQMKVANCINSYEEFKAKENESLEDTYERRMKQMKDLNEIPLHEVFETLKQNEEEVEEKRAEKKKAVQASDSIALIAGEKLKEKKEKKEKKKKIVFTTSESDSVSDSDDGESLKQAMILLTRAFQKKFYKKPRSNSQWYSSSSSKNHEHRERVEGKRFEEKRYGEKKSDEKNKFVNDYTTVEKPSTDSIKCYNCGKLGHFAKDCRKPKVRNSQYYQNKLLLARQQEVGVALMAEDEFWLDHSEDEGEEKEENAHICLMGKEEKDDESDDEAVNEVLNLTPKDFITKLETMVIELQNLQDNLKNEKERVVKKNKKIFELNTSVISNKDLIDFLRKSDFDSKSKVDDFEKKISEFEVKISKYEFEKNESALIVYKLQVENKNLNKKVNDLEVKLYKRGQTDQTIFLNAPDEEADVKQRRGLGFNNPLYLKKAIRKQPALYNYDFLACAGKHTHLKPKFVTKLPDEVQAKETENRKNKKKMQLPFNYVKLNDSYLSEKPKVFSNDYFVSYSASEMKAKPEIAKVYVPTSILENKIVELENVLFDEKILVDIQQNVFSTVLKNTVFQINSTKCSTVSMAPQIFSDNSDDLFESANDSFKSDEGSMEESDMFEIHSKLPDHSTCLENDKVLPSGVNIVESSNKVGKSVSVTADYYAHGKKHKKQRLQKQKYIGTQKKTQSWKSTFPNTSTSCVSDLKNKKLKAQSEWRPKRKDDEIVESVSNNTCNRTVSSDTNVIDQIAFNNQNLTRHMWYLDSGCFKHMTGQKALLSNYTEKFSGNVRFGNDHLSPILGYGDIIQDKITNSKVSYVEGLGHNLFSIGQFCDKGLEVNFKSKSCSVRTEDGTKLLGGHRKTNLYTINLSKVQIDNQLVRGKLVKGLPELKYEKEHLCAACEKGKMKRAAHKPKPEPSTSSPLELIHMDLCGPMRT</sequence>
<keyword evidence="2" id="KW-1185">Reference proteome</keyword>
<evidence type="ECO:0000313" key="2">
    <source>
        <dbReference type="Proteomes" id="UP001055879"/>
    </source>
</evidence>